<organism evidence="6 7">
    <name type="scientific">Albula glossodonta</name>
    <name type="common">roundjaw bonefish</name>
    <dbReference type="NCBI Taxonomy" id="121402"/>
    <lineage>
        <taxon>Eukaryota</taxon>
        <taxon>Metazoa</taxon>
        <taxon>Chordata</taxon>
        <taxon>Craniata</taxon>
        <taxon>Vertebrata</taxon>
        <taxon>Euteleostomi</taxon>
        <taxon>Actinopterygii</taxon>
        <taxon>Neopterygii</taxon>
        <taxon>Teleostei</taxon>
        <taxon>Albuliformes</taxon>
        <taxon>Albulidae</taxon>
        <taxon>Albula</taxon>
    </lineage>
</organism>
<feature type="region of interest" description="Disordered" evidence="4">
    <location>
        <begin position="1"/>
        <end position="27"/>
    </location>
</feature>
<name>A0A8T2NYI4_9TELE</name>
<accession>A0A8T2NYI4</accession>
<keyword evidence="3" id="KW-0131">Cell cycle</keyword>
<evidence type="ECO:0000256" key="1">
    <source>
        <dbReference type="ARBA" id="ARBA00002403"/>
    </source>
</evidence>
<evidence type="ECO:0000256" key="4">
    <source>
        <dbReference type="SAM" id="MobiDB-lite"/>
    </source>
</evidence>
<protein>
    <recommendedName>
        <fullName evidence="2">Arginine vasopressin-induced protein 1</fullName>
    </recommendedName>
</protein>
<reference evidence="6" key="1">
    <citation type="thesis" date="2021" institute="BYU ScholarsArchive" country="Provo, UT, USA">
        <title>Applications of and Algorithms for Genome Assembly and Genomic Analyses with an Emphasis on Marine Teleosts.</title>
        <authorList>
            <person name="Pickett B.D."/>
        </authorList>
    </citation>
    <scope>NUCLEOTIDE SEQUENCE</scope>
    <source>
        <strain evidence="6">HI-2016</strain>
    </source>
</reference>
<evidence type="ECO:0000259" key="5">
    <source>
        <dbReference type="Pfam" id="PF15063"/>
    </source>
</evidence>
<keyword evidence="7" id="KW-1185">Reference proteome</keyword>
<dbReference type="PANTHER" id="PTHR14350">
    <property type="entry name" value="ARGININE VASOPRESSIN-INDUCED PROTEIN 1"/>
    <property type="match status" value="1"/>
</dbReference>
<gene>
    <name evidence="6" type="ORF">JZ751_007951</name>
</gene>
<dbReference type="Proteomes" id="UP000824540">
    <property type="component" value="Unassembled WGS sequence"/>
</dbReference>
<comment type="function">
    <text evidence="1">May be involved in MAP kinase activation, epithelial sodium channel (ENaC) down-regulation and cell cycling.</text>
</comment>
<sequence>MLSVGRPSLVGRSATSPEGQDPPCSPHLLFGMEDPTLPSAVAGGPSQFWRVAGRRARKSGSPNIFRDVNLRQLQRLFQRAGDQDAEQRAQLVWGHGDAAELAQALIALRARGRRSRLRGDAARDTQGPRWLRAFGHLKIDEASMVTADDEDSVEVEPSPLGGPETAQGGVAEDQVDTPLVEGCIDSERLQKSPVGSLWSRQGALSTRERDPERYLHRILH</sequence>
<evidence type="ECO:0000313" key="7">
    <source>
        <dbReference type="Proteomes" id="UP000824540"/>
    </source>
</evidence>
<dbReference type="InterPro" id="IPR039579">
    <property type="entry name" value="AVPI1"/>
</dbReference>
<dbReference type="Pfam" id="PF15063">
    <property type="entry name" value="TC1"/>
    <property type="match status" value="1"/>
</dbReference>
<dbReference type="InterPro" id="IPR020282">
    <property type="entry name" value="Avpi1/C8orf4_dom"/>
</dbReference>
<evidence type="ECO:0000256" key="2">
    <source>
        <dbReference type="ARBA" id="ARBA00020697"/>
    </source>
</evidence>
<dbReference type="EMBL" id="JAFBMS010000016">
    <property type="protein sequence ID" value="KAG9346133.1"/>
    <property type="molecule type" value="Genomic_DNA"/>
</dbReference>
<feature type="region of interest" description="Disordered" evidence="4">
    <location>
        <begin position="145"/>
        <end position="174"/>
    </location>
</feature>
<proteinExistence type="predicted"/>
<comment type="caution">
    <text evidence="6">The sequence shown here is derived from an EMBL/GenBank/DDBJ whole genome shotgun (WGS) entry which is preliminary data.</text>
</comment>
<dbReference type="OrthoDB" id="9906905at2759"/>
<evidence type="ECO:0000313" key="6">
    <source>
        <dbReference type="EMBL" id="KAG9346133.1"/>
    </source>
</evidence>
<evidence type="ECO:0000256" key="3">
    <source>
        <dbReference type="ARBA" id="ARBA00023306"/>
    </source>
</evidence>
<feature type="domain" description="Arginine vasopressin-induced protein 1/transcriptional and immune response regulator" evidence="5">
    <location>
        <begin position="39"/>
        <end position="109"/>
    </location>
</feature>
<dbReference type="AlphaFoldDB" id="A0A8T2NYI4"/>